<dbReference type="InterPro" id="IPR036047">
    <property type="entry name" value="F-box-like_dom_sf"/>
</dbReference>
<protein>
    <submittedName>
        <fullName evidence="1">Thiamine kinase-like enzyme</fullName>
    </submittedName>
</protein>
<evidence type="ECO:0000313" key="2">
    <source>
        <dbReference type="Proteomes" id="UP000254720"/>
    </source>
</evidence>
<dbReference type="GO" id="GO:0006646">
    <property type="term" value="P:phosphatidylethanolamine biosynthetic process"/>
    <property type="evidence" value="ECO:0007669"/>
    <property type="project" value="TreeGrafter"/>
</dbReference>
<keyword evidence="2" id="KW-1185">Reference proteome</keyword>
<name>A0A370GZQ7_9COXI</name>
<dbReference type="InterPro" id="IPR011009">
    <property type="entry name" value="Kinase-like_dom_sf"/>
</dbReference>
<accession>A0A370GZQ7</accession>
<dbReference type="Gene3D" id="3.30.200.20">
    <property type="entry name" value="Phosphorylase Kinase, domain 1"/>
    <property type="match status" value="1"/>
</dbReference>
<dbReference type="Gene3D" id="3.90.1200.10">
    <property type="match status" value="1"/>
</dbReference>
<dbReference type="OrthoDB" id="179763at2"/>
<evidence type="ECO:0000313" key="1">
    <source>
        <dbReference type="EMBL" id="RDI48797.1"/>
    </source>
</evidence>
<organism evidence="1 2">
    <name type="scientific">Aquicella lusitana</name>
    <dbReference type="NCBI Taxonomy" id="254246"/>
    <lineage>
        <taxon>Bacteria</taxon>
        <taxon>Pseudomonadati</taxon>
        <taxon>Pseudomonadota</taxon>
        <taxon>Gammaproteobacteria</taxon>
        <taxon>Legionellales</taxon>
        <taxon>Coxiellaceae</taxon>
        <taxon>Aquicella</taxon>
    </lineage>
</organism>
<gene>
    <name evidence="1" type="ORF">C8D86_10176</name>
</gene>
<dbReference type="Pfam" id="PF01633">
    <property type="entry name" value="Choline_kinase"/>
    <property type="match status" value="1"/>
</dbReference>
<keyword evidence="1" id="KW-0418">Kinase</keyword>
<dbReference type="SUPFAM" id="SSF81383">
    <property type="entry name" value="F-box domain"/>
    <property type="match status" value="1"/>
</dbReference>
<dbReference type="GO" id="GO:0004305">
    <property type="term" value="F:ethanolamine kinase activity"/>
    <property type="evidence" value="ECO:0007669"/>
    <property type="project" value="TreeGrafter"/>
</dbReference>
<dbReference type="PANTHER" id="PTHR22603">
    <property type="entry name" value="CHOLINE/ETHANOALAMINE KINASE"/>
    <property type="match status" value="1"/>
</dbReference>
<dbReference type="GO" id="GO:0005737">
    <property type="term" value="C:cytoplasm"/>
    <property type="evidence" value="ECO:0007669"/>
    <property type="project" value="TreeGrafter"/>
</dbReference>
<comment type="caution">
    <text evidence="1">The sequence shown here is derived from an EMBL/GenBank/DDBJ whole genome shotgun (WGS) entry which is preliminary data.</text>
</comment>
<dbReference type="CDD" id="cd05151">
    <property type="entry name" value="ChoK-like"/>
    <property type="match status" value="1"/>
</dbReference>
<dbReference type="EMBL" id="QQAX01000001">
    <property type="protein sequence ID" value="RDI48797.1"/>
    <property type="molecule type" value="Genomic_DNA"/>
</dbReference>
<dbReference type="SUPFAM" id="SSF56112">
    <property type="entry name" value="Protein kinase-like (PK-like)"/>
    <property type="match status" value="1"/>
</dbReference>
<reference evidence="1 2" key="1">
    <citation type="submission" date="2018-07" db="EMBL/GenBank/DDBJ databases">
        <title>Genomic Encyclopedia of Type Strains, Phase IV (KMG-IV): sequencing the most valuable type-strain genomes for metagenomic binning, comparative biology and taxonomic classification.</title>
        <authorList>
            <person name="Goeker M."/>
        </authorList>
    </citation>
    <scope>NUCLEOTIDE SEQUENCE [LARGE SCALE GENOMIC DNA]</scope>
    <source>
        <strain evidence="1 2">DSM 16500</strain>
    </source>
</reference>
<dbReference type="AlphaFoldDB" id="A0A370GZQ7"/>
<dbReference type="RefSeq" id="WP_114833312.1">
    <property type="nucleotide sequence ID" value="NZ_LR699114.1"/>
</dbReference>
<keyword evidence="1" id="KW-0808">Transferase</keyword>
<dbReference type="Proteomes" id="UP000254720">
    <property type="component" value="Unassembled WGS sequence"/>
</dbReference>
<dbReference type="PANTHER" id="PTHR22603:SF66">
    <property type="entry name" value="ETHANOLAMINE KINASE"/>
    <property type="match status" value="1"/>
</dbReference>
<proteinExistence type="predicted"/>
<dbReference type="CDD" id="cd09917">
    <property type="entry name" value="F-box_SF"/>
    <property type="match status" value="1"/>
</dbReference>
<sequence length="375" mass="42714">MANFFGKLNPDFPDDLAVKLFSYIDIKTFITVAPAVNKDWNRVINQDPIKKTLFSVLSQASDFANKAPNQIMEIKKLGGGLTNTSIFFATAGKAFVGRRPGIHSDRFIDREAEAYNVAIAVRLGIAAPVAYAGKKGNQITHYLPNPKPMTPELFKDAKNLQKAAHVLKIVHGCSKQFSNDIDVFARNRKMLALLKEKQVALPPAYEIVMETMNKLERLFCALNIKKVPCHNDTTPGNFIKSNGEMKLIDWEYSGNNDPVWDLANTSCEGEFTESQDHQLFLYYFGTWANEAYQRFLLYKPVVELWAALWTWVQIANNNMQDSLENLRQYEQRRFENCKKLLNEAMFKNAYDYVSKLTAPTIHHSENNVITIQPIC</sequence>